<organism evidence="10 11">
    <name type="scientific">Candidatus Blautia merdavium</name>
    <dbReference type="NCBI Taxonomy" id="2838494"/>
    <lineage>
        <taxon>Bacteria</taxon>
        <taxon>Bacillati</taxon>
        <taxon>Bacillota</taxon>
        <taxon>Clostridia</taxon>
        <taxon>Lachnospirales</taxon>
        <taxon>Lachnospiraceae</taxon>
        <taxon>Blautia</taxon>
    </lineage>
</organism>
<feature type="domain" description="Glycoside hydrolase family 42 N-terminal" evidence="8">
    <location>
        <begin position="11"/>
        <end position="386"/>
    </location>
</feature>
<dbReference type="GO" id="GO:0009341">
    <property type="term" value="C:beta-galactosidase complex"/>
    <property type="evidence" value="ECO:0007669"/>
    <property type="project" value="InterPro"/>
</dbReference>
<dbReference type="CDD" id="cd03143">
    <property type="entry name" value="A4_beta-galactosidase_middle_domain"/>
    <property type="match status" value="1"/>
</dbReference>
<keyword evidence="5" id="KW-0378">Hydrolase</keyword>
<dbReference type="Pfam" id="PF02449">
    <property type="entry name" value="Glyco_hydro_42"/>
    <property type="match status" value="1"/>
</dbReference>
<evidence type="ECO:0000259" key="8">
    <source>
        <dbReference type="Pfam" id="PF02449"/>
    </source>
</evidence>
<comment type="catalytic activity">
    <reaction evidence="1">
        <text>Hydrolysis of terminal non-reducing beta-D-galactose residues in beta-D-galactosides.</text>
        <dbReference type="EC" id="3.2.1.23"/>
    </reaction>
</comment>
<reference evidence="10" key="2">
    <citation type="submission" date="2021-04" db="EMBL/GenBank/DDBJ databases">
        <authorList>
            <person name="Gilroy R."/>
        </authorList>
    </citation>
    <scope>NUCLEOTIDE SEQUENCE</scope>
    <source>
        <strain evidence="10">ChiBcec2-3848</strain>
    </source>
</reference>
<comment type="caution">
    <text evidence="10">The sequence shown here is derived from an EMBL/GenBank/DDBJ whole genome shotgun (WGS) entry which is preliminary data.</text>
</comment>
<dbReference type="InterPro" id="IPR013738">
    <property type="entry name" value="Beta_galactosidase_Trimer"/>
</dbReference>
<evidence type="ECO:0000256" key="1">
    <source>
        <dbReference type="ARBA" id="ARBA00001412"/>
    </source>
</evidence>
<dbReference type="SUPFAM" id="SSF51445">
    <property type="entry name" value="(Trans)glycosidases"/>
    <property type="match status" value="1"/>
</dbReference>
<dbReference type="InterPro" id="IPR029062">
    <property type="entry name" value="Class_I_gatase-like"/>
</dbReference>
<dbReference type="GO" id="GO:0004565">
    <property type="term" value="F:beta-galactosidase activity"/>
    <property type="evidence" value="ECO:0007669"/>
    <property type="project" value="UniProtKB-EC"/>
</dbReference>
<proteinExistence type="inferred from homology"/>
<sequence>MEKEILYGTAYYPEYLPCERTRKDLKMMKQAGMNVVRIAESTWSTLEPAEGVFDFSYIDRVLAAARDEQMCVIIGTPTYAVPSWLVKKDPEVMVETEEGRSHYGHRQLINLLNPSFRFYAERVIRRLAEHTAGNPQVIGFQVDNETKHYGNMGDEMQQAFLEYLKEKYQTTENFNTAFGLAYWSNSIHSWEDFPDLRGCINGGLMTEFEAFCQRTAAQYLAWQAEIIGEYKREDQFITHNLDFQWKKFGADIAQDGYSYGVQPQICHYEAARALTLAGTDIYHPTQDALTGAEIAFGGDEIRCLKDQNYLVLECQAQGFKYWTPYPGQLRLHAYSHLASGAEGVLYWNWHSIHCGYETYWKGILSHDLQPNPAYEEICRVGREWKTLGKKLKGLRKENKIALAVDNRSLTALQWFPIDRDLSYNDVVRWMYDSLYEMNLECDIVDAAALDPEKYRMIVTPALYCASEELLGRLEAFVKKGGVLVSSFKSFVADPQVRVHADTQPHILHSVFGMSYNQFTDPGTASIKGQPVQYFAELLKCEEAESLADYEHPYWGAYAGITRCQKEKGHAYYVGCFTSREILKEVYEKAAKDAGILRMGPELEFPVIVRSGVTQEGKKLHYLLHYSQEKREISCPFACVRDLLDGKVYEKGSRISLSDWDVKILEEEERHD</sequence>
<evidence type="ECO:0000256" key="6">
    <source>
        <dbReference type="ARBA" id="ARBA00022833"/>
    </source>
</evidence>
<dbReference type="Pfam" id="PF08532">
    <property type="entry name" value="Glyco_hydro_42M"/>
    <property type="match status" value="1"/>
</dbReference>
<dbReference type="InterPro" id="IPR003476">
    <property type="entry name" value="Glyco_hydro_42"/>
</dbReference>
<keyword evidence="4" id="KW-0479">Metal-binding</keyword>
<dbReference type="GO" id="GO:0046872">
    <property type="term" value="F:metal ion binding"/>
    <property type="evidence" value="ECO:0007669"/>
    <property type="project" value="UniProtKB-KW"/>
</dbReference>
<dbReference type="Gene3D" id="3.40.50.880">
    <property type="match status" value="1"/>
</dbReference>
<dbReference type="AlphaFoldDB" id="A0A9D2TCK1"/>
<dbReference type="EMBL" id="DWVZ01000147">
    <property type="protein sequence ID" value="HJC64106.1"/>
    <property type="molecule type" value="Genomic_DNA"/>
</dbReference>
<evidence type="ECO:0000256" key="3">
    <source>
        <dbReference type="ARBA" id="ARBA00012756"/>
    </source>
</evidence>
<dbReference type="InterPro" id="IPR017853">
    <property type="entry name" value="GH"/>
</dbReference>
<keyword evidence="6" id="KW-0862">Zinc</keyword>
<feature type="domain" description="Beta-galactosidase trimerisation" evidence="9">
    <location>
        <begin position="401"/>
        <end position="595"/>
    </location>
</feature>
<dbReference type="Proteomes" id="UP000823886">
    <property type="component" value="Unassembled WGS sequence"/>
</dbReference>
<evidence type="ECO:0000313" key="10">
    <source>
        <dbReference type="EMBL" id="HJC64106.1"/>
    </source>
</evidence>
<evidence type="ECO:0000256" key="5">
    <source>
        <dbReference type="ARBA" id="ARBA00022801"/>
    </source>
</evidence>
<evidence type="ECO:0000313" key="11">
    <source>
        <dbReference type="Proteomes" id="UP000823886"/>
    </source>
</evidence>
<accession>A0A9D2TCK1</accession>
<reference evidence="10" key="1">
    <citation type="journal article" date="2021" name="PeerJ">
        <title>Extensive microbial diversity within the chicken gut microbiome revealed by metagenomics and culture.</title>
        <authorList>
            <person name="Gilroy R."/>
            <person name="Ravi A."/>
            <person name="Getino M."/>
            <person name="Pursley I."/>
            <person name="Horton D.L."/>
            <person name="Alikhan N.F."/>
            <person name="Baker D."/>
            <person name="Gharbi K."/>
            <person name="Hall N."/>
            <person name="Watson M."/>
            <person name="Adriaenssens E.M."/>
            <person name="Foster-Nyarko E."/>
            <person name="Jarju S."/>
            <person name="Secka A."/>
            <person name="Antonio M."/>
            <person name="Oren A."/>
            <person name="Chaudhuri R.R."/>
            <person name="La Ragione R."/>
            <person name="Hildebrand F."/>
            <person name="Pallen M.J."/>
        </authorList>
    </citation>
    <scope>NUCLEOTIDE SEQUENCE</scope>
    <source>
        <strain evidence="10">ChiBcec2-3848</strain>
    </source>
</reference>
<dbReference type="GO" id="GO:0005975">
    <property type="term" value="P:carbohydrate metabolic process"/>
    <property type="evidence" value="ECO:0007669"/>
    <property type="project" value="InterPro"/>
</dbReference>
<protein>
    <recommendedName>
        <fullName evidence="3">beta-galactosidase</fullName>
        <ecNumber evidence="3">3.2.1.23</ecNumber>
    </recommendedName>
</protein>
<keyword evidence="7" id="KW-0326">Glycosidase</keyword>
<evidence type="ECO:0000256" key="4">
    <source>
        <dbReference type="ARBA" id="ARBA00022723"/>
    </source>
</evidence>
<dbReference type="PANTHER" id="PTHR36447:SF2">
    <property type="entry name" value="BETA-GALACTOSIDASE YESZ"/>
    <property type="match status" value="1"/>
</dbReference>
<dbReference type="EC" id="3.2.1.23" evidence="3"/>
<gene>
    <name evidence="10" type="ORF">H9753_10895</name>
</gene>
<evidence type="ECO:0000256" key="2">
    <source>
        <dbReference type="ARBA" id="ARBA00005940"/>
    </source>
</evidence>
<dbReference type="InterPro" id="IPR013529">
    <property type="entry name" value="Glyco_hydro_42_N"/>
</dbReference>
<dbReference type="SUPFAM" id="SSF52317">
    <property type="entry name" value="Class I glutamine amidotransferase-like"/>
    <property type="match status" value="1"/>
</dbReference>
<dbReference type="PANTHER" id="PTHR36447">
    <property type="entry name" value="BETA-GALACTOSIDASE GANA"/>
    <property type="match status" value="1"/>
</dbReference>
<dbReference type="Gene3D" id="3.20.20.80">
    <property type="entry name" value="Glycosidases"/>
    <property type="match status" value="1"/>
</dbReference>
<evidence type="ECO:0000256" key="7">
    <source>
        <dbReference type="ARBA" id="ARBA00023295"/>
    </source>
</evidence>
<evidence type="ECO:0000259" key="9">
    <source>
        <dbReference type="Pfam" id="PF08532"/>
    </source>
</evidence>
<comment type="similarity">
    <text evidence="2">Belongs to the glycosyl hydrolase 42 family.</text>
</comment>
<name>A0A9D2TCK1_9FIRM</name>